<comment type="caution">
    <text evidence="1">The sequence shown here is derived from an EMBL/GenBank/DDBJ whole genome shotgun (WGS) entry which is preliminary data.</text>
</comment>
<gene>
    <name evidence="1" type="ORF">RRG08_005239</name>
</gene>
<sequence length="74" mass="8068">MNFDCVPGYPCALLPDTRRLCVSSFRDLPHVTRGKPRAGEVSQSQSSGALGVISLLRRQITAVICQSGIDPRRL</sequence>
<protein>
    <submittedName>
        <fullName evidence="1">Uncharacterized protein</fullName>
    </submittedName>
</protein>
<dbReference type="Proteomes" id="UP001283361">
    <property type="component" value="Unassembled WGS sequence"/>
</dbReference>
<organism evidence="1 2">
    <name type="scientific">Elysia crispata</name>
    <name type="common">lettuce slug</name>
    <dbReference type="NCBI Taxonomy" id="231223"/>
    <lineage>
        <taxon>Eukaryota</taxon>
        <taxon>Metazoa</taxon>
        <taxon>Spiralia</taxon>
        <taxon>Lophotrochozoa</taxon>
        <taxon>Mollusca</taxon>
        <taxon>Gastropoda</taxon>
        <taxon>Heterobranchia</taxon>
        <taxon>Euthyneura</taxon>
        <taxon>Panpulmonata</taxon>
        <taxon>Sacoglossa</taxon>
        <taxon>Placobranchoidea</taxon>
        <taxon>Plakobranchidae</taxon>
        <taxon>Elysia</taxon>
    </lineage>
</organism>
<keyword evidence="2" id="KW-1185">Reference proteome</keyword>
<evidence type="ECO:0000313" key="1">
    <source>
        <dbReference type="EMBL" id="KAK3790159.1"/>
    </source>
</evidence>
<evidence type="ECO:0000313" key="2">
    <source>
        <dbReference type="Proteomes" id="UP001283361"/>
    </source>
</evidence>
<proteinExistence type="predicted"/>
<dbReference type="AlphaFoldDB" id="A0AAE1ALZ1"/>
<dbReference type="EMBL" id="JAWDGP010001572">
    <property type="protein sequence ID" value="KAK3790159.1"/>
    <property type="molecule type" value="Genomic_DNA"/>
</dbReference>
<accession>A0AAE1ALZ1</accession>
<reference evidence="1" key="1">
    <citation type="journal article" date="2023" name="G3 (Bethesda)">
        <title>A reference genome for the long-term kleptoplast-retaining sea slug Elysia crispata morphotype clarki.</title>
        <authorList>
            <person name="Eastman K.E."/>
            <person name="Pendleton A.L."/>
            <person name="Shaikh M.A."/>
            <person name="Suttiyut T."/>
            <person name="Ogas R."/>
            <person name="Tomko P."/>
            <person name="Gavelis G."/>
            <person name="Widhalm J.R."/>
            <person name="Wisecaver J.H."/>
        </authorList>
    </citation>
    <scope>NUCLEOTIDE SEQUENCE</scope>
    <source>
        <strain evidence="1">ECLA1</strain>
    </source>
</reference>
<name>A0AAE1ALZ1_9GAST</name>